<sequence>MSDVIAPTAAAETAQAKETRMPRKLAWLLAFACAVSVANLYYIQPVLPDMGRTFSVTAGQIGFVATLTQFGYAAGLLFIIPLGDRYRRRLLICLMLVLVALALVAVAISPSLLILSLASFAVGATTIVPQLIIPMAAGMAHPQERGRVIGVVMTGLLIGILLARTFSGFISAQLGWRVVYWIAAAMMILLAVALHFLLPEEYPQANMSYPQLLKSLWGLFRTEPVLREASCIGALVFGAFSAFWATLSFFLETPPYHYGSDVAGTFGLVGVVGALAASLVGRIADRHNPRLTVGFALGIVLVSFVIFWLTGQFLWGLIIGVILLDLGSQANQVSNQARIYSLNPAARNRLNTVYMVFYFVGGSIGSALGAFGWSFAKWNGVCLIACILLVLALLLYGVNSLRRKM</sequence>
<feature type="transmembrane region" description="Helical" evidence="5">
    <location>
        <begin position="90"/>
        <end position="108"/>
    </location>
</feature>
<reference evidence="7 8" key="1">
    <citation type="submission" date="2018-06" db="EMBL/GenBank/DDBJ databases">
        <title>Genomic Encyclopedia of Archaeal and Bacterial Type Strains, Phase II (KMG-II): from individual species to whole genera.</title>
        <authorList>
            <person name="Goeker M."/>
        </authorList>
    </citation>
    <scope>NUCLEOTIDE SEQUENCE [LARGE SCALE GENOMIC DNA]</scope>
    <source>
        <strain evidence="7 8">ATCC BAA-1881</strain>
    </source>
</reference>
<feature type="transmembrane region" description="Helical" evidence="5">
    <location>
        <begin position="63"/>
        <end position="83"/>
    </location>
</feature>
<evidence type="ECO:0000256" key="1">
    <source>
        <dbReference type="ARBA" id="ARBA00004651"/>
    </source>
</evidence>
<dbReference type="GO" id="GO:0005886">
    <property type="term" value="C:plasma membrane"/>
    <property type="evidence" value="ECO:0007669"/>
    <property type="project" value="UniProtKB-SubCell"/>
</dbReference>
<feature type="transmembrane region" description="Helical" evidence="5">
    <location>
        <begin position="314"/>
        <end position="331"/>
    </location>
</feature>
<feature type="transmembrane region" description="Helical" evidence="5">
    <location>
        <begin position="263"/>
        <end position="284"/>
    </location>
</feature>
<name>A0A326UDJ8_THEHA</name>
<keyword evidence="8" id="KW-1185">Reference proteome</keyword>
<feature type="transmembrane region" description="Helical" evidence="5">
    <location>
        <begin position="352"/>
        <end position="372"/>
    </location>
</feature>
<dbReference type="InterPro" id="IPR011701">
    <property type="entry name" value="MFS"/>
</dbReference>
<protein>
    <submittedName>
        <fullName evidence="7">Putative MFS family arabinose efflux permease</fullName>
    </submittedName>
</protein>
<keyword evidence="4 5" id="KW-0472">Membrane</keyword>
<dbReference type="SUPFAM" id="SSF103473">
    <property type="entry name" value="MFS general substrate transporter"/>
    <property type="match status" value="1"/>
</dbReference>
<keyword evidence="2 5" id="KW-0812">Transmembrane</keyword>
<evidence type="ECO:0000313" key="8">
    <source>
        <dbReference type="Proteomes" id="UP000248806"/>
    </source>
</evidence>
<feature type="transmembrane region" description="Helical" evidence="5">
    <location>
        <begin position="25"/>
        <end position="43"/>
    </location>
</feature>
<gene>
    <name evidence="7" type="ORF">EI42_00294</name>
</gene>
<dbReference type="Pfam" id="PF07690">
    <property type="entry name" value="MFS_1"/>
    <property type="match status" value="1"/>
</dbReference>
<evidence type="ECO:0000256" key="2">
    <source>
        <dbReference type="ARBA" id="ARBA00022692"/>
    </source>
</evidence>
<feature type="transmembrane region" description="Helical" evidence="5">
    <location>
        <begin position="114"/>
        <end position="136"/>
    </location>
</feature>
<evidence type="ECO:0000256" key="5">
    <source>
        <dbReference type="SAM" id="Phobius"/>
    </source>
</evidence>
<dbReference type="Gene3D" id="1.20.1250.20">
    <property type="entry name" value="MFS general substrate transporter like domains"/>
    <property type="match status" value="1"/>
</dbReference>
<dbReference type="RefSeq" id="WP_174843900.1">
    <property type="nucleotide sequence ID" value="NZ_BIFX01000001.1"/>
</dbReference>
<dbReference type="GO" id="GO:0022857">
    <property type="term" value="F:transmembrane transporter activity"/>
    <property type="evidence" value="ECO:0007669"/>
    <property type="project" value="InterPro"/>
</dbReference>
<organism evidence="7 8">
    <name type="scientific">Thermosporothrix hazakensis</name>
    <dbReference type="NCBI Taxonomy" id="644383"/>
    <lineage>
        <taxon>Bacteria</taxon>
        <taxon>Bacillati</taxon>
        <taxon>Chloroflexota</taxon>
        <taxon>Ktedonobacteria</taxon>
        <taxon>Ktedonobacterales</taxon>
        <taxon>Thermosporotrichaceae</taxon>
        <taxon>Thermosporothrix</taxon>
    </lineage>
</organism>
<dbReference type="PROSITE" id="PS50850">
    <property type="entry name" value="MFS"/>
    <property type="match status" value="1"/>
</dbReference>
<feature type="transmembrane region" description="Helical" evidence="5">
    <location>
        <begin position="178"/>
        <end position="198"/>
    </location>
</feature>
<accession>A0A326UDJ8</accession>
<evidence type="ECO:0000256" key="4">
    <source>
        <dbReference type="ARBA" id="ARBA00023136"/>
    </source>
</evidence>
<feature type="transmembrane region" description="Helical" evidence="5">
    <location>
        <begin position="148"/>
        <end position="172"/>
    </location>
</feature>
<dbReference type="PANTHER" id="PTHR42910:SF1">
    <property type="entry name" value="MAJOR FACILITATOR SUPERFAMILY (MFS) PROFILE DOMAIN-CONTAINING PROTEIN"/>
    <property type="match status" value="1"/>
</dbReference>
<comment type="caution">
    <text evidence="7">The sequence shown here is derived from an EMBL/GenBank/DDBJ whole genome shotgun (WGS) entry which is preliminary data.</text>
</comment>
<evidence type="ECO:0000256" key="3">
    <source>
        <dbReference type="ARBA" id="ARBA00022989"/>
    </source>
</evidence>
<evidence type="ECO:0000259" key="6">
    <source>
        <dbReference type="PROSITE" id="PS50850"/>
    </source>
</evidence>
<comment type="subcellular location">
    <subcellularLocation>
        <location evidence="1">Cell membrane</location>
        <topology evidence="1">Multi-pass membrane protein</topology>
    </subcellularLocation>
</comment>
<evidence type="ECO:0000313" key="7">
    <source>
        <dbReference type="EMBL" id="PZW36124.1"/>
    </source>
</evidence>
<dbReference type="Proteomes" id="UP000248806">
    <property type="component" value="Unassembled WGS sequence"/>
</dbReference>
<feature type="transmembrane region" description="Helical" evidence="5">
    <location>
        <begin position="231"/>
        <end position="251"/>
    </location>
</feature>
<dbReference type="InterPro" id="IPR020846">
    <property type="entry name" value="MFS_dom"/>
</dbReference>
<feature type="transmembrane region" description="Helical" evidence="5">
    <location>
        <begin position="291"/>
        <end position="308"/>
    </location>
</feature>
<dbReference type="AlphaFoldDB" id="A0A326UDJ8"/>
<keyword evidence="3 5" id="KW-1133">Transmembrane helix</keyword>
<proteinExistence type="predicted"/>
<dbReference type="CDD" id="cd17324">
    <property type="entry name" value="MFS_NepI_like"/>
    <property type="match status" value="1"/>
</dbReference>
<feature type="domain" description="Major facilitator superfamily (MFS) profile" evidence="6">
    <location>
        <begin position="25"/>
        <end position="404"/>
    </location>
</feature>
<feature type="transmembrane region" description="Helical" evidence="5">
    <location>
        <begin position="378"/>
        <end position="398"/>
    </location>
</feature>
<dbReference type="InterPro" id="IPR036259">
    <property type="entry name" value="MFS_trans_sf"/>
</dbReference>
<dbReference type="PANTHER" id="PTHR42910">
    <property type="entry name" value="TRANSPORTER SCO4007-RELATED"/>
    <property type="match status" value="1"/>
</dbReference>
<dbReference type="EMBL" id="QKUF01000001">
    <property type="protein sequence ID" value="PZW36124.1"/>
    <property type="molecule type" value="Genomic_DNA"/>
</dbReference>